<dbReference type="Gene3D" id="3.40.50.720">
    <property type="entry name" value="NAD(P)-binding Rossmann-like Domain"/>
    <property type="match status" value="1"/>
</dbReference>
<feature type="region of interest" description="Disordered" evidence="3">
    <location>
        <begin position="214"/>
        <end position="248"/>
    </location>
</feature>
<proteinExistence type="inferred from homology"/>
<evidence type="ECO:0000256" key="1">
    <source>
        <dbReference type="ARBA" id="ARBA00006484"/>
    </source>
</evidence>
<evidence type="ECO:0000313" key="5">
    <source>
        <dbReference type="EMBL" id="SVB75640.1"/>
    </source>
</evidence>
<dbReference type="PRINTS" id="PR00080">
    <property type="entry name" value="SDRFAMILY"/>
</dbReference>
<name>A0A382GKI1_9ZZZZ</name>
<evidence type="ECO:0000256" key="3">
    <source>
        <dbReference type="SAM" id="MobiDB-lite"/>
    </source>
</evidence>
<dbReference type="PRINTS" id="PR00081">
    <property type="entry name" value="GDHRDH"/>
</dbReference>
<accession>A0A382GKI1</accession>
<evidence type="ECO:0000259" key="4">
    <source>
        <dbReference type="SMART" id="SM00822"/>
    </source>
</evidence>
<dbReference type="PANTHER" id="PTHR45024:SF2">
    <property type="entry name" value="SCP2 DOMAIN-CONTAINING PROTEIN"/>
    <property type="match status" value="1"/>
</dbReference>
<keyword evidence="2" id="KW-0560">Oxidoreductase</keyword>
<dbReference type="SUPFAM" id="SSF51735">
    <property type="entry name" value="NAD(P)-binding Rossmann-fold domains"/>
    <property type="match status" value="1"/>
</dbReference>
<gene>
    <name evidence="5" type="ORF">METZ01_LOCUS228494</name>
</gene>
<dbReference type="InterPro" id="IPR020904">
    <property type="entry name" value="Sc_DH/Rdtase_CS"/>
</dbReference>
<reference evidence="5" key="1">
    <citation type="submission" date="2018-05" db="EMBL/GenBank/DDBJ databases">
        <authorList>
            <person name="Lanie J.A."/>
            <person name="Ng W.-L."/>
            <person name="Kazmierczak K.M."/>
            <person name="Andrzejewski T.M."/>
            <person name="Davidsen T.M."/>
            <person name="Wayne K.J."/>
            <person name="Tettelin H."/>
            <person name="Glass J.I."/>
            <person name="Rusch D."/>
            <person name="Podicherti R."/>
            <person name="Tsui H.-C.T."/>
            <person name="Winkler M.E."/>
        </authorList>
    </citation>
    <scope>NUCLEOTIDE SEQUENCE</scope>
</reference>
<dbReference type="InterPro" id="IPR036291">
    <property type="entry name" value="NAD(P)-bd_dom_sf"/>
</dbReference>
<protein>
    <recommendedName>
        <fullName evidence="4">Ketoreductase domain-containing protein</fullName>
    </recommendedName>
</protein>
<dbReference type="AlphaFoldDB" id="A0A382GKI1"/>
<dbReference type="EMBL" id="UINC01056057">
    <property type="protein sequence ID" value="SVB75640.1"/>
    <property type="molecule type" value="Genomic_DNA"/>
</dbReference>
<evidence type="ECO:0000256" key="2">
    <source>
        <dbReference type="ARBA" id="ARBA00023002"/>
    </source>
</evidence>
<dbReference type="InterPro" id="IPR051687">
    <property type="entry name" value="Peroxisomal_Beta-Oxidation"/>
</dbReference>
<dbReference type="Pfam" id="PF00106">
    <property type="entry name" value="adh_short"/>
    <property type="match status" value="1"/>
</dbReference>
<dbReference type="PANTHER" id="PTHR45024">
    <property type="entry name" value="DEHYDROGENASES, SHORT CHAIN"/>
    <property type="match status" value="1"/>
</dbReference>
<feature type="domain" description="Ketoreductase" evidence="4">
    <location>
        <begin position="9"/>
        <end position="196"/>
    </location>
</feature>
<dbReference type="PROSITE" id="PS00061">
    <property type="entry name" value="ADH_SHORT"/>
    <property type="match status" value="1"/>
</dbReference>
<sequence length="248" mass="26559">MIMRRLEDRVAIITGAGRGIGKAVAELMAKEGASVVVNDLGSNLDGSGNSKQPADEVVEYINENGGRAVASSDSVSEFQSSKHIIDCAMDNFGKLDILVNCAGILRDRMIFNMTEEEWDSVIQVHLKGTFNMVKHSVDKMLPNRYGRIVLCASSSGLGASGQANYAAAKEGIVGFSRAVANEVSDYGISINSIYPGGTSRMTQSVPQTTRDLRKALDAKKKGTDVQEMPSSDEPPEANDVENNAPKIT</sequence>
<dbReference type="GO" id="GO:0016491">
    <property type="term" value="F:oxidoreductase activity"/>
    <property type="evidence" value="ECO:0007669"/>
    <property type="project" value="UniProtKB-KW"/>
</dbReference>
<feature type="non-terminal residue" evidence="5">
    <location>
        <position position="248"/>
    </location>
</feature>
<dbReference type="InterPro" id="IPR002347">
    <property type="entry name" value="SDR_fam"/>
</dbReference>
<comment type="similarity">
    <text evidence="1">Belongs to the short-chain dehydrogenases/reductases (SDR) family.</text>
</comment>
<dbReference type="InterPro" id="IPR057326">
    <property type="entry name" value="KR_dom"/>
</dbReference>
<organism evidence="5">
    <name type="scientific">marine metagenome</name>
    <dbReference type="NCBI Taxonomy" id="408172"/>
    <lineage>
        <taxon>unclassified sequences</taxon>
        <taxon>metagenomes</taxon>
        <taxon>ecological metagenomes</taxon>
    </lineage>
</organism>
<dbReference type="SMART" id="SM00822">
    <property type="entry name" value="PKS_KR"/>
    <property type="match status" value="1"/>
</dbReference>
<feature type="compositionally biased region" description="Basic and acidic residues" evidence="3">
    <location>
        <begin position="214"/>
        <end position="224"/>
    </location>
</feature>